<dbReference type="Proteomes" id="UP000646365">
    <property type="component" value="Unassembled WGS sequence"/>
</dbReference>
<dbReference type="CDD" id="cd07302">
    <property type="entry name" value="CHD"/>
    <property type="match status" value="1"/>
</dbReference>
<protein>
    <submittedName>
        <fullName evidence="2">Adenylate cyclase</fullName>
    </submittedName>
</protein>
<evidence type="ECO:0000313" key="3">
    <source>
        <dbReference type="Proteomes" id="UP000646365"/>
    </source>
</evidence>
<dbReference type="GO" id="GO:0035556">
    <property type="term" value="P:intracellular signal transduction"/>
    <property type="evidence" value="ECO:0007669"/>
    <property type="project" value="InterPro"/>
</dbReference>
<reference evidence="2" key="1">
    <citation type="journal article" date="2014" name="Int. J. Syst. Evol. Microbiol.">
        <title>Complete genome sequence of Corynebacterium casei LMG S-19264T (=DSM 44701T), isolated from a smear-ripened cheese.</title>
        <authorList>
            <consortium name="US DOE Joint Genome Institute (JGI-PGF)"/>
            <person name="Walter F."/>
            <person name="Albersmeier A."/>
            <person name="Kalinowski J."/>
            <person name="Ruckert C."/>
        </authorList>
    </citation>
    <scope>NUCLEOTIDE SEQUENCE</scope>
    <source>
        <strain evidence="2">CGMCC 1.15725</strain>
    </source>
</reference>
<organism evidence="2 3">
    <name type="scientific">Aliidongia dinghuensis</name>
    <dbReference type="NCBI Taxonomy" id="1867774"/>
    <lineage>
        <taxon>Bacteria</taxon>
        <taxon>Pseudomonadati</taxon>
        <taxon>Pseudomonadota</taxon>
        <taxon>Alphaproteobacteria</taxon>
        <taxon>Rhodospirillales</taxon>
        <taxon>Dongiaceae</taxon>
        <taxon>Aliidongia</taxon>
    </lineage>
</organism>
<comment type="caution">
    <text evidence="2">The sequence shown here is derived from an EMBL/GenBank/DDBJ whole genome shotgun (WGS) entry which is preliminary data.</text>
</comment>
<dbReference type="InterPro" id="IPR029787">
    <property type="entry name" value="Nucleotide_cyclase"/>
</dbReference>
<feature type="domain" description="Guanylate cyclase" evidence="1">
    <location>
        <begin position="210"/>
        <end position="344"/>
    </location>
</feature>
<dbReference type="GO" id="GO:0006171">
    <property type="term" value="P:cAMP biosynthetic process"/>
    <property type="evidence" value="ECO:0007669"/>
    <property type="project" value="TreeGrafter"/>
</dbReference>
<dbReference type="SMART" id="SM00044">
    <property type="entry name" value="CYCc"/>
    <property type="match status" value="1"/>
</dbReference>
<evidence type="ECO:0000313" key="2">
    <source>
        <dbReference type="EMBL" id="GGF26065.1"/>
    </source>
</evidence>
<dbReference type="GO" id="GO:0004016">
    <property type="term" value="F:adenylate cyclase activity"/>
    <property type="evidence" value="ECO:0007669"/>
    <property type="project" value="UniProtKB-ARBA"/>
</dbReference>
<dbReference type="SUPFAM" id="SSF55073">
    <property type="entry name" value="Nucleotide cyclase"/>
    <property type="match status" value="1"/>
</dbReference>
<reference evidence="2" key="2">
    <citation type="submission" date="2020-09" db="EMBL/GenBank/DDBJ databases">
        <authorList>
            <person name="Sun Q."/>
            <person name="Zhou Y."/>
        </authorList>
    </citation>
    <scope>NUCLEOTIDE SEQUENCE</scope>
    <source>
        <strain evidence="2">CGMCC 1.15725</strain>
    </source>
</reference>
<dbReference type="Pfam" id="PF00211">
    <property type="entry name" value="Guanylate_cyc"/>
    <property type="match status" value="1"/>
</dbReference>
<sequence>MNVDETCRAFAEWLESTGRFVADVGEFLIGACGFLTERGLPLDRVSTHIKVVHPRTMSVWRIWRQDQPLEVRRAVRGAEMTAAFLRSPVKKVWHTGEWIDERILPGEEDRWAIVTDLRAEGFTHYMIGPILFSNRQIHAASFATKQPGGFTVEEVEVIRRFTVKSAPIIETLALRNGMDNLLETYLGHETAQLLAQGQVTLGQGTQRRAALWYSDLRGFTSLTEGAPLEEVVQILNVYFGLAGAAADRHSGEIVQFIGDAILMFFAVTEEGGDAAACRRALMAATEARTELSRWNEARRATREREIAFGLGLDLGNIIHVNVGGGNRQAFNIVGPAVNRAARLQELTKSLGRPMLMSSDFASAIGEGMISLGEYPLRGINLPIEVIEPSQELIASLPALPQD</sequence>
<gene>
    <name evidence="2" type="ORF">GCM10011611_35110</name>
</gene>
<dbReference type="PANTHER" id="PTHR43081">
    <property type="entry name" value="ADENYLATE CYCLASE, TERMINAL-DIFFERENTIATION SPECIFIC-RELATED"/>
    <property type="match status" value="1"/>
</dbReference>
<keyword evidence="3" id="KW-1185">Reference proteome</keyword>
<dbReference type="InterPro" id="IPR001054">
    <property type="entry name" value="A/G_cyclase"/>
</dbReference>
<dbReference type="RefSeq" id="WP_189048092.1">
    <property type="nucleotide sequence ID" value="NZ_BMJQ01000009.1"/>
</dbReference>
<dbReference type="PROSITE" id="PS50125">
    <property type="entry name" value="GUANYLATE_CYCLASE_2"/>
    <property type="match status" value="1"/>
</dbReference>
<dbReference type="AlphaFoldDB" id="A0A8J3E618"/>
<proteinExistence type="predicted"/>
<dbReference type="InterPro" id="IPR050697">
    <property type="entry name" value="Adenylyl/Guanylyl_Cyclase_3/4"/>
</dbReference>
<accession>A0A8J3E618</accession>
<dbReference type="Gene3D" id="3.30.70.1230">
    <property type="entry name" value="Nucleotide cyclase"/>
    <property type="match status" value="1"/>
</dbReference>
<name>A0A8J3E618_9PROT</name>
<dbReference type="PANTHER" id="PTHR43081:SF11">
    <property type="entry name" value="BLR2264 PROTEIN"/>
    <property type="match status" value="1"/>
</dbReference>
<dbReference type="EMBL" id="BMJQ01000009">
    <property type="protein sequence ID" value="GGF26065.1"/>
    <property type="molecule type" value="Genomic_DNA"/>
</dbReference>
<evidence type="ECO:0000259" key="1">
    <source>
        <dbReference type="PROSITE" id="PS50125"/>
    </source>
</evidence>